<feature type="compositionally biased region" description="Polar residues" evidence="2">
    <location>
        <begin position="121"/>
        <end position="143"/>
    </location>
</feature>
<reference evidence="3" key="1">
    <citation type="submission" date="2022-01" db="EMBL/GenBank/DDBJ databases">
        <authorList>
            <person name="King R."/>
        </authorList>
    </citation>
    <scope>NUCLEOTIDE SEQUENCE</scope>
</reference>
<accession>A0A9P0CY29</accession>
<dbReference type="Gene3D" id="1.10.443.10">
    <property type="entry name" value="Intergrase catalytic core"/>
    <property type="match status" value="1"/>
</dbReference>
<feature type="compositionally biased region" description="Basic and acidic residues" evidence="2">
    <location>
        <begin position="1"/>
        <end position="20"/>
    </location>
</feature>
<evidence type="ECO:0000256" key="2">
    <source>
        <dbReference type="SAM" id="MobiDB-lite"/>
    </source>
</evidence>
<feature type="region of interest" description="Disordered" evidence="2">
    <location>
        <begin position="112"/>
        <end position="180"/>
    </location>
</feature>
<name>A0A9P0CY29_9CUCU</name>
<protein>
    <submittedName>
        <fullName evidence="3">Uncharacterized protein</fullName>
    </submittedName>
</protein>
<dbReference type="PANTHER" id="PTHR33480:SF1">
    <property type="entry name" value="TYR RECOMBINASE DOMAIN-CONTAINING PROTEIN"/>
    <property type="match status" value="1"/>
</dbReference>
<dbReference type="AlphaFoldDB" id="A0A9P0CY29"/>
<evidence type="ECO:0000313" key="4">
    <source>
        <dbReference type="Proteomes" id="UP001153636"/>
    </source>
</evidence>
<dbReference type="Proteomes" id="UP001153636">
    <property type="component" value="Chromosome 3"/>
</dbReference>
<dbReference type="GO" id="GO:0006310">
    <property type="term" value="P:DNA recombination"/>
    <property type="evidence" value="ECO:0007669"/>
    <property type="project" value="UniProtKB-KW"/>
</dbReference>
<dbReference type="InterPro" id="IPR011010">
    <property type="entry name" value="DNA_brk_join_enz"/>
</dbReference>
<organism evidence="3 4">
    <name type="scientific">Psylliodes chrysocephalus</name>
    <dbReference type="NCBI Taxonomy" id="3402493"/>
    <lineage>
        <taxon>Eukaryota</taxon>
        <taxon>Metazoa</taxon>
        <taxon>Ecdysozoa</taxon>
        <taxon>Arthropoda</taxon>
        <taxon>Hexapoda</taxon>
        <taxon>Insecta</taxon>
        <taxon>Pterygota</taxon>
        <taxon>Neoptera</taxon>
        <taxon>Endopterygota</taxon>
        <taxon>Coleoptera</taxon>
        <taxon>Polyphaga</taxon>
        <taxon>Cucujiformia</taxon>
        <taxon>Chrysomeloidea</taxon>
        <taxon>Chrysomelidae</taxon>
        <taxon>Galerucinae</taxon>
        <taxon>Alticini</taxon>
        <taxon>Psylliodes</taxon>
    </lineage>
</organism>
<dbReference type="OrthoDB" id="6764596at2759"/>
<dbReference type="EMBL" id="OV651815">
    <property type="protein sequence ID" value="CAH1107890.1"/>
    <property type="molecule type" value="Genomic_DNA"/>
</dbReference>
<sequence length="798" mass="91489">MSDKKHNNKTERKQASKQDVEENSFIEIGVRTGVDKEYPKGIVDIESKVAEGKTNKKEKNVEKNGLDYKAYEFDQNDADPWSSFKKWKESTKMKEVTNKKIRTDSRILTKNENIPEFEYTPNGSESSNLTESASLPSSTSWRPNQKEDTKALNALSEESDNESSIVGNSTSVEDNDNDEDNGFTVELSCRQHRMWNKKDLCPICNKHITNFSRHLFRNHEENESVCKIKSLPKGSYERKKLIDYLRKQGNISIYSEKIIRPVERPSKYKSKTISYLDFLPCKYCKGLYKKKSLSRHAKKYFFNKEVLNSNIRYASEGQTILSFTESRKAFLNRLRLKEEVFTTMHADRISLIAKSDIIACQYAEDYLRKHKRPSIKNVVANKLRELGRLLIPLKDIYQIDSLLDALQPENFNKVVSAGRLVSNYDDTTKSFKAPSLALHLRTILLAVCSSAKTLLLKQDPVLPVTNYEKSLKSIKQFQELVDKNWKFEMGSLALKDLNEKHTMKTKKIPISKDILLFKNYCEKTANEATQILMQNKNNIDEFKKLSEVCLVLTILLNRKRVGDVQYLKVETYLQSENTTEECFDILSETQKTICKHFKRVVTLGKGSRPVPILFPQKIQEYIQIMLDTRNKTLVVPNSNPYLFALTGSADRWINGSSILQKYAKNCGAERPDSLTSSRLRKHIATVLQILNLNEIEMEQIATFMGHTKKTHEQFYRLPQDMFQTSKVAKLLMMIEKGVSKEEQGKTLDELDVELAALDVNHTDQVVINKEIAKSPEGEIATAQNVSVAISPGMINISP</sequence>
<proteinExistence type="predicted"/>
<dbReference type="InterPro" id="IPR013762">
    <property type="entry name" value="Integrase-like_cat_sf"/>
</dbReference>
<evidence type="ECO:0000256" key="1">
    <source>
        <dbReference type="ARBA" id="ARBA00023172"/>
    </source>
</evidence>
<dbReference type="PANTHER" id="PTHR33480">
    <property type="entry name" value="SET DOMAIN-CONTAINING PROTEIN-RELATED"/>
    <property type="match status" value="1"/>
</dbReference>
<dbReference type="GO" id="GO:0015074">
    <property type="term" value="P:DNA integration"/>
    <property type="evidence" value="ECO:0007669"/>
    <property type="project" value="InterPro"/>
</dbReference>
<gene>
    <name evidence="3" type="ORF">PSYICH_LOCUS9519</name>
</gene>
<feature type="compositionally biased region" description="Polar residues" evidence="2">
    <location>
        <begin position="162"/>
        <end position="172"/>
    </location>
</feature>
<keyword evidence="1" id="KW-0233">DNA recombination</keyword>
<keyword evidence="4" id="KW-1185">Reference proteome</keyword>
<dbReference type="GO" id="GO:0003677">
    <property type="term" value="F:DNA binding"/>
    <property type="evidence" value="ECO:0007669"/>
    <property type="project" value="InterPro"/>
</dbReference>
<dbReference type="SUPFAM" id="SSF56349">
    <property type="entry name" value="DNA breaking-rejoining enzymes"/>
    <property type="match status" value="1"/>
</dbReference>
<feature type="region of interest" description="Disordered" evidence="2">
    <location>
        <begin position="1"/>
        <end position="22"/>
    </location>
</feature>
<evidence type="ECO:0000313" key="3">
    <source>
        <dbReference type="EMBL" id="CAH1107890.1"/>
    </source>
</evidence>